<sequence>MLNNKYHFNTEDLLSNNFSTAIHQFWQQHAAINTFDSECGGSIHTVHIKTGNTQAIVICQGRNESVLKYKELAFDLNKQGYDIFLIDHRGQGSSSRLGGDLHRGHVHEFEDYVMDLRTFINSLSLQQDYQACFLLAHSMGAAISALYLQKHAHPFHKAAFCSPMFSINTGKIPVWAAKFISFVCDTTYSVFNDLACYAPRVGKYQKSVFEQNELTSSKKRFSAIFNVFEQAVETQLGGPTMRWINRSLYATEKAVKNANAIKIPILLIQAGADTIVTEKGQQQFMLNLKDDQESECLRIEGAKHEILLEQDQYRIPALNKILNFFQQCQTR</sequence>
<dbReference type="GO" id="GO:0016787">
    <property type="term" value="F:hydrolase activity"/>
    <property type="evidence" value="ECO:0007669"/>
    <property type="project" value="UniProtKB-KW"/>
</dbReference>
<dbReference type="SUPFAM" id="SSF53474">
    <property type="entry name" value="alpha/beta-Hydrolases"/>
    <property type="match status" value="1"/>
</dbReference>
<dbReference type="Gene3D" id="3.40.50.1820">
    <property type="entry name" value="alpha/beta hydrolase"/>
    <property type="match status" value="1"/>
</dbReference>
<dbReference type="InterPro" id="IPR022742">
    <property type="entry name" value="Hydrolase_4"/>
</dbReference>
<gene>
    <name evidence="2" type="ORF">V6256_13445</name>
</gene>
<dbReference type="Proteomes" id="UP001369082">
    <property type="component" value="Unassembled WGS sequence"/>
</dbReference>
<dbReference type="InterPro" id="IPR051044">
    <property type="entry name" value="MAG_DAG_Lipase"/>
</dbReference>
<accession>A0ABU9GTP2</accession>
<dbReference type="EMBL" id="JBAKAZ010000068">
    <property type="protein sequence ID" value="MEL0630615.1"/>
    <property type="molecule type" value="Genomic_DNA"/>
</dbReference>
<protein>
    <submittedName>
        <fullName evidence="2">Alpha/beta fold hydrolase</fullName>
    </submittedName>
</protein>
<proteinExistence type="predicted"/>
<dbReference type="InterPro" id="IPR029058">
    <property type="entry name" value="AB_hydrolase_fold"/>
</dbReference>
<evidence type="ECO:0000313" key="3">
    <source>
        <dbReference type="Proteomes" id="UP001369082"/>
    </source>
</evidence>
<dbReference type="Pfam" id="PF12146">
    <property type="entry name" value="Hydrolase_4"/>
    <property type="match status" value="1"/>
</dbReference>
<keyword evidence="3" id="KW-1185">Reference proteome</keyword>
<evidence type="ECO:0000259" key="1">
    <source>
        <dbReference type="Pfam" id="PF12146"/>
    </source>
</evidence>
<keyword evidence="2" id="KW-0378">Hydrolase</keyword>
<dbReference type="RefSeq" id="WP_341598740.1">
    <property type="nucleotide sequence ID" value="NZ_JBAKAZ010000068.1"/>
</dbReference>
<reference evidence="2 3" key="1">
    <citation type="submission" date="2024-02" db="EMBL/GenBank/DDBJ databases">
        <title>Bacteria isolated from the canopy kelp, Nereocystis luetkeana.</title>
        <authorList>
            <person name="Pfister C.A."/>
            <person name="Younker I.T."/>
            <person name="Light S.H."/>
        </authorList>
    </citation>
    <scope>NUCLEOTIDE SEQUENCE [LARGE SCALE GENOMIC DNA]</scope>
    <source>
        <strain evidence="2 3">TI.1.05</strain>
    </source>
</reference>
<evidence type="ECO:0000313" key="2">
    <source>
        <dbReference type="EMBL" id="MEL0630615.1"/>
    </source>
</evidence>
<name>A0ABU9GTP2_9GAMM</name>
<feature type="domain" description="Serine aminopeptidase S33" evidence="1">
    <location>
        <begin position="54"/>
        <end position="311"/>
    </location>
</feature>
<comment type="caution">
    <text evidence="2">The sequence shown here is derived from an EMBL/GenBank/DDBJ whole genome shotgun (WGS) entry which is preliminary data.</text>
</comment>
<dbReference type="PANTHER" id="PTHR11614">
    <property type="entry name" value="PHOSPHOLIPASE-RELATED"/>
    <property type="match status" value="1"/>
</dbReference>
<organism evidence="2 3">
    <name type="scientific">Psychromonas aquatilis</name>
    <dbReference type="NCBI Taxonomy" id="2005072"/>
    <lineage>
        <taxon>Bacteria</taxon>
        <taxon>Pseudomonadati</taxon>
        <taxon>Pseudomonadota</taxon>
        <taxon>Gammaproteobacteria</taxon>
        <taxon>Alteromonadales</taxon>
        <taxon>Psychromonadaceae</taxon>
        <taxon>Psychromonas</taxon>
    </lineage>
</organism>